<dbReference type="EMBL" id="FQXH01000007">
    <property type="protein sequence ID" value="SHH06236.1"/>
    <property type="molecule type" value="Genomic_DNA"/>
</dbReference>
<gene>
    <name evidence="1" type="ORF">SAMN02744040_00649</name>
</gene>
<organism evidence="1 2">
    <name type="scientific">Tepidibacter thalassicus DSM 15285</name>
    <dbReference type="NCBI Taxonomy" id="1123350"/>
    <lineage>
        <taxon>Bacteria</taxon>
        <taxon>Bacillati</taxon>
        <taxon>Bacillota</taxon>
        <taxon>Clostridia</taxon>
        <taxon>Peptostreptococcales</taxon>
        <taxon>Peptostreptococcaceae</taxon>
        <taxon>Tepidibacter</taxon>
    </lineage>
</organism>
<accession>A0A1M5PX15</accession>
<evidence type="ECO:0000313" key="1">
    <source>
        <dbReference type="EMBL" id="SHH06236.1"/>
    </source>
</evidence>
<dbReference type="STRING" id="1123350.SAMN02744040_00649"/>
<protein>
    <submittedName>
        <fullName evidence="1">Uncharacterized protein</fullName>
    </submittedName>
</protein>
<dbReference type="RefSeq" id="WP_072723599.1">
    <property type="nucleotide sequence ID" value="NZ_FQXH01000007.1"/>
</dbReference>
<evidence type="ECO:0000313" key="2">
    <source>
        <dbReference type="Proteomes" id="UP000242520"/>
    </source>
</evidence>
<reference evidence="2" key="1">
    <citation type="submission" date="2016-11" db="EMBL/GenBank/DDBJ databases">
        <authorList>
            <person name="Varghese N."/>
            <person name="Submissions S."/>
        </authorList>
    </citation>
    <scope>NUCLEOTIDE SEQUENCE [LARGE SCALE GENOMIC DNA]</scope>
    <source>
        <strain evidence="2">DSM 15285</strain>
    </source>
</reference>
<dbReference type="Proteomes" id="UP000242520">
    <property type="component" value="Unassembled WGS sequence"/>
</dbReference>
<name>A0A1M5PX15_9FIRM</name>
<dbReference type="OrthoDB" id="9992306at2"/>
<dbReference type="AlphaFoldDB" id="A0A1M5PX15"/>
<sequence length="114" mass="13915">MKAKVERKMIRTDVEKLKKGWLDDPCWDIEDTEGFEEYKDELLKFRLEQEKKWEKEIEIEEKEIDEKARELGIEGLYRLILEHRELLDRHHRAIEELADGNSYLAYRVLMGYEE</sequence>
<proteinExistence type="predicted"/>
<keyword evidence="2" id="KW-1185">Reference proteome</keyword>